<dbReference type="GO" id="GO:0033550">
    <property type="term" value="F:MAP kinase tyrosine phosphatase activity"/>
    <property type="evidence" value="ECO:0007669"/>
    <property type="project" value="TreeGrafter"/>
</dbReference>
<evidence type="ECO:0000256" key="1">
    <source>
        <dbReference type="ARBA" id="ARBA00008601"/>
    </source>
</evidence>
<evidence type="ECO:0000313" key="8">
    <source>
        <dbReference type="EMBL" id="OQV12216.1"/>
    </source>
</evidence>
<reference evidence="9" key="1">
    <citation type="submission" date="2017-01" db="EMBL/GenBank/DDBJ databases">
        <title>Comparative genomics of anhydrobiosis in the tardigrade Hypsibius dujardini.</title>
        <authorList>
            <person name="Yoshida Y."/>
            <person name="Koutsovoulos G."/>
            <person name="Laetsch D."/>
            <person name="Stevens L."/>
            <person name="Kumar S."/>
            <person name="Horikawa D."/>
            <person name="Ishino K."/>
            <person name="Komine S."/>
            <person name="Tomita M."/>
            <person name="Blaxter M."/>
            <person name="Arakawa K."/>
        </authorList>
    </citation>
    <scope>NUCLEOTIDE SEQUENCE [LARGE SCALE GENOMIC DNA]</scope>
    <source>
        <strain evidence="9">Z151</strain>
    </source>
</reference>
<organism evidence="8 9">
    <name type="scientific">Hypsibius exemplaris</name>
    <name type="common">Freshwater tardigrade</name>
    <dbReference type="NCBI Taxonomy" id="2072580"/>
    <lineage>
        <taxon>Eukaryota</taxon>
        <taxon>Metazoa</taxon>
        <taxon>Ecdysozoa</taxon>
        <taxon>Tardigrada</taxon>
        <taxon>Eutardigrada</taxon>
        <taxon>Parachela</taxon>
        <taxon>Hypsibioidea</taxon>
        <taxon>Hypsibiidae</taxon>
        <taxon>Hypsibius</taxon>
    </lineage>
</organism>
<dbReference type="InterPro" id="IPR008343">
    <property type="entry name" value="MKP"/>
</dbReference>
<dbReference type="OrthoDB" id="426001at2759"/>
<evidence type="ECO:0000256" key="2">
    <source>
        <dbReference type="ARBA" id="ARBA00013064"/>
    </source>
</evidence>
<evidence type="ECO:0000256" key="5">
    <source>
        <dbReference type="SAM" id="MobiDB-lite"/>
    </source>
</evidence>
<evidence type="ECO:0000259" key="6">
    <source>
        <dbReference type="PROSITE" id="PS50054"/>
    </source>
</evidence>
<dbReference type="Gene3D" id="3.90.190.10">
    <property type="entry name" value="Protein tyrosine phosphatase superfamily"/>
    <property type="match status" value="1"/>
</dbReference>
<dbReference type="InterPro" id="IPR020422">
    <property type="entry name" value="TYR_PHOSPHATASE_DUAL_dom"/>
</dbReference>
<gene>
    <name evidence="8" type="ORF">BV898_13480</name>
</gene>
<dbReference type="Proteomes" id="UP000192578">
    <property type="component" value="Unassembled WGS sequence"/>
</dbReference>
<dbReference type="EMBL" id="MTYJ01000150">
    <property type="protein sequence ID" value="OQV12216.1"/>
    <property type="molecule type" value="Genomic_DNA"/>
</dbReference>
<comment type="similarity">
    <text evidence="1">Belongs to the protein-tyrosine phosphatase family. Non-receptor class dual specificity subfamily.</text>
</comment>
<proteinExistence type="inferred from homology"/>
<evidence type="ECO:0000256" key="3">
    <source>
        <dbReference type="ARBA" id="ARBA00022801"/>
    </source>
</evidence>
<dbReference type="PANTHER" id="PTHR10159">
    <property type="entry name" value="DUAL SPECIFICITY PROTEIN PHOSPHATASE"/>
    <property type="match status" value="1"/>
</dbReference>
<dbReference type="PROSITE" id="PS50056">
    <property type="entry name" value="TYR_PHOSPHATASE_2"/>
    <property type="match status" value="1"/>
</dbReference>
<dbReference type="GO" id="GO:0008330">
    <property type="term" value="F:protein tyrosine/threonine phosphatase activity"/>
    <property type="evidence" value="ECO:0007669"/>
    <property type="project" value="TreeGrafter"/>
</dbReference>
<dbReference type="GO" id="GO:0005829">
    <property type="term" value="C:cytosol"/>
    <property type="evidence" value="ECO:0007669"/>
    <property type="project" value="TreeGrafter"/>
</dbReference>
<dbReference type="GO" id="GO:0043409">
    <property type="term" value="P:negative regulation of MAPK cascade"/>
    <property type="evidence" value="ECO:0007669"/>
    <property type="project" value="TreeGrafter"/>
</dbReference>
<feature type="compositionally biased region" description="Polar residues" evidence="5">
    <location>
        <begin position="47"/>
        <end position="56"/>
    </location>
</feature>
<name>A0A1W0WAG5_HYPEX</name>
<feature type="region of interest" description="Disordered" evidence="5">
    <location>
        <begin position="46"/>
        <end position="71"/>
    </location>
</feature>
<comment type="caution">
    <text evidence="8">The sequence shown here is derived from an EMBL/GenBank/DDBJ whole genome shotgun (WGS) entry which is preliminary data.</text>
</comment>
<feature type="domain" description="Tyrosine specific protein phosphatases" evidence="7">
    <location>
        <begin position="140"/>
        <end position="197"/>
    </location>
</feature>
<evidence type="ECO:0000313" key="9">
    <source>
        <dbReference type="Proteomes" id="UP000192578"/>
    </source>
</evidence>
<dbReference type="InterPro" id="IPR000340">
    <property type="entry name" value="Dual-sp_phosphatase_cat-dom"/>
</dbReference>
<keyword evidence="3" id="KW-0378">Hydrolase</keyword>
<feature type="domain" description="Tyrosine-protein phosphatase" evidence="6">
    <location>
        <begin position="77"/>
        <end position="219"/>
    </location>
</feature>
<dbReference type="InterPro" id="IPR016130">
    <property type="entry name" value="Tyr_Pase_AS"/>
</dbReference>
<keyword evidence="9" id="KW-1185">Reference proteome</keyword>
<dbReference type="PROSITE" id="PS50054">
    <property type="entry name" value="TYR_PHOSPHATASE_DUAL"/>
    <property type="match status" value="1"/>
</dbReference>
<dbReference type="EC" id="3.1.3.48" evidence="2"/>
<dbReference type="GO" id="GO:0017017">
    <property type="term" value="F:MAP kinase tyrosine/serine/threonine phosphatase activity"/>
    <property type="evidence" value="ECO:0007669"/>
    <property type="project" value="InterPro"/>
</dbReference>
<dbReference type="FunFam" id="3.90.190.10:FF:000028">
    <property type="entry name" value="Dual specificity phosphatase 10"/>
    <property type="match status" value="1"/>
</dbReference>
<dbReference type="Pfam" id="PF00782">
    <property type="entry name" value="DSPc"/>
    <property type="match status" value="1"/>
</dbReference>
<accession>A0A1W0WAG5</accession>
<protein>
    <recommendedName>
        <fullName evidence="2">protein-tyrosine-phosphatase</fullName>
        <ecNumber evidence="2">3.1.3.48</ecNumber>
    </recommendedName>
</protein>
<dbReference type="InterPro" id="IPR000387">
    <property type="entry name" value="Tyr_Pase_dom"/>
</dbReference>
<dbReference type="InterPro" id="IPR029021">
    <property type="entry name" value="Prot-tyrosine_phosphatase-like"/>
</dbReference>
<dbReference type="SMART" id="SM00195">
    <property type="entry name" value="DSPc"/>
    <property type="match status" value="1"/>
</dbReference>
<evidence type="ECO:0000256" key="4">
    <source>
        <dbReference type="ARBA" id="ARBA00022912"/>
    </source>
</evidence>
<dbReference type="PRINTS" id="PR01764">
    <property type="entry name" value="MAPKPHPHTASE"/>
</dbReference>
<keyword evidence="4" id="KW-0904">Protein phosphatase</keyword>
<sequence length="243" mass="27056">MAVKTARAGFKSKFLANPDLFPYLLINGGFADFNAQFPDLCDGHASMKSQPASLQQGPRLRSPASSPTTEVDLERVEASQVLPYLYLGNERDAGDIKRLSDLKVKYILNVTSHSPLHFEKEGLRYKRIPASDSGQQNLMQYFQEAFDFIDEARRSDSNVLIHCQAGVSRSATIVIAYVMHSMQLSMDEAYKLVKDKRSVISPNLNFMGQLDEYGKGLMAAAAQDQVLPQTVGRQRVLSMETSL</sequence>
<dbReference type="AlphaFoldDB" id="A0A1W0WAG5"/>
<dbReference type="PANTHER" id="PTHR10159:SF528">
    <property type="entry name" value="PUCKERED, ISOFORM A"/>
    <property type="match status" value="1"/>
</dbReference>
<evidence type="ECO:0000259" key="7">
    <source>
        <dbReference type="PROSITE" id="PS50056"/>
    </source>
</evidence>
<dbReference type="SUPFAM" id="SSF52799">
    <property type="entry name" value="(Phosphotyrosine protein) phosphatases II"/>
    <property type="match status" value="1"/>
</dbReference>
<dbReference type="PROSITE" id="PS00383">
    <property type="entry name" value="TYR_PHOSPHATASE_1"/>
    <property type="match status" value="1"/>
</dbReference>
<dbReference type="PRINTS" id="PR01908">
    <property type="entry name" value="ADSPHPHTASE"/>
</dbReference>